<dbReference type="InterPro" id="IPR052619">
    <property type="entry name" value="Phage_lysozyme-like"/>
</dbReference>
<dbReference type="PANTHER" id="PTHR37406">
    <property type="entry name" value="T4-TYPE LYSOZYME 1-RELATED"/>
    <property type="match status" value="1"/>
</dbReference>
<dbReference type="GO" id="GO:0031640">
    <property type="term" value="P:killing of cells of another organism"/>
    <property type="evidence" value="ECO:0007669"/>
    <property type="project" value="UniProtKB-KW"/>
</dbReference>
<evidence type="ECO:0000313" key="3">
    <source>
        <dbReference type="EMBL" id="KKL45513.1"/>
    </source>
</evidence>
<reference evidence="3" key="1">
    <citation type="journal article" date="2015" name="Nature">
        <title>Complex archaea that bridge the gap between prokaryotes and eukaryotes.</title>
        <authorList>
            <person name="Spang A."/>
            <person name="Saw J.H."/>
            <person name="Jorgensen S.L."/>
            <person name="Zaremba-Niedzwiedzka K."/>
            <person name="Martijn J."/>
            <person name="Lind A.E."/>
            <person name="van Eijk R."/>
            <person name="Schleper C."/>
            <person name="Guy L."/>
            <person name="Ettema T.J."/>
        </authorList>
    </citation>
    <scope>NUCLEOTIDE SEQUENCE</scope>
</reference>
<dbReference type="InterPro" id="IPR023346">
    <property type="entry name" value="Lysozyme-like_dom_sf"/>
</dbReference>
<comment type="caution">
    <text evidence="3">The sequence shown here is derived from an EMBL/GenBank/DDBJ whole genome shotgun (WGS) entry which is preliminary data.</text>
</comment>
<organism evidence="3">
    <name type="scientific">marine sediment metagenome</name>
    <dbReference type="NCBI Taxonomy" id="412755"/>
    <lineage>
        <taxon>unclassified sequences</taxon>
        <taxon>metagenomes</taxon>
        <taxon>ecological metagenomes</taxon>
    </lineage>
</organism>
<gene>
    <name evidence="3" type="ORF">LCGC14_2354920</name>
</gene>
<dbReference type="SUPFAM" id="SSF53955">
    <property type="entry name" value="Lysozyme-like"/>
    <property type="match status" value="1"/>
</dbReference>
<keyword evidence="1" id="KW-0929">Antimicrobial</keyword>
<name>A0A0F9C804_9ZZZZ</name>
<evidence type="ECO:0000256" key="2">
    <source>
        <dbReference type="ARBA" id="ARBA00022638"/>
    </source>
</evidence>
<evidence type="ECO:0008006" key="4">
    <source>
        <dbReference type="Google" id="ProtNLM"/>
    </source>
</evidence>
<dbReference type="InterPro" id="IPR023347">
    <property type="entry name" value="Lysozyme_dom_sf"/>
</dbReference>
<proteinExistence type="predicted"/>
<protein>
    <recommendedName>
        <fullName evidence="4">Lysozyme</fullName>
    </recommendedName>
</protein>
<dbReference type="GO" id="GO:0042742">
    <property type="term" value="P:defense response to bacterium"/>
    <property type="evidence" value="ECO:0007669"/>
    <property type="project" value="UniProtKB-KW"/>
</dbReference>
<sequence>MADITLLKKMIALDEGKRNTVYPDSEGIQTIGFGRNLEDPGLSDQECYYLLDNDIQRRLVDARIQSIIKDLDPVRACVIIDMSFMGIRKLMEFVNMIAALKVKDFDEAEWQMLNSSKNEGQPSLWARQVGPRATRLAYMMKTGTIHKDYV</sequence>
<dbReference type="EMBL" id="LAZR01034358">
    <property type="protein sequence ID" value="KKL45513.1"/>
    <property type="molecule type" value="Genomic_DNA"/>
</dbReference>
<dbReference type="Gene3D" id="1.10.530.40">
    <property type="match status" value="1"/>
</dbReference>
<dbReference type="PANTHER" id="PTHR37406:SF1">
    <property type="entry name" value="T4-TYPE LYSOZYME 1-RELATED"/>
    <property type="match status" value="1"/>
</dbReference>
<keyword evidence="2" id="KW-0081">Bacteriolytic enzyme</keyword>
<dbReference type="AlphaFoldDB" id="A0A0F9C804"/>
<dbReference type="GO" id="GO:0003796">
    <property type="term" value="F:lysozyme activity"/>
    <property type="evidence" value="ECO:0007669"/>
    <property type="project" value="InterPro"/>
</dbReference>
<evidence type="ECO:0000256" key="1">
    <source>
        <dbReference type="ARBA" id="ARBA00022529"/>
    </source>
</evidence>
<accession>A0A0F9C804</accession>